<dbReference type="PANTHER" id="PTHR42241:SF2">
    <property type="entry name" value="HYPOTHETICAL MEMBRANE PROTEIN, CONSERVED, DUF998 FAMILY"/>
    <property type="match status" value="1"/>
</dbReference>
<keyword evidence="1" id="KW-1133">Transmembrane helix</keyword>
<dbReference type="InterPro" id="IPR009339">
    <property type="entry name" value="DUF998"/>
</dbReference>
<sequence>MSPPLPAGTHSRRRRVARLSGPAAVAIALGGILAATVVSEAFAWRTSALSDLGVAPGTAWLFNGALIVGGLVGAPYAWALWSAGADRLSHLRAAAFLLALVSMAGVGLAPAGRPLHVPFALGFFTLAALTAVVDGVARFRLRSGKLSLLSGALAPMAWPVWLAWFGEGIAVPEFVGAVLFGVWVAALSPERPGRPG</sequence>
<dbReference type="Proteomes" id="UP000183769">
    <property type="component" value="Unassembled WGS sequence"/>
</dbReference>
<evidence type="ECO:0000313" key="3">
    <source>
        <dbReference type="Proteomes" id="UP000183769"/>
    </source>
</evidence>
<feature type="transmembrane region" description="Helical" evidence="1">
    <location>
        <begin position="117"/>
        <end position="137"/>
    </location>
</feature>
<feature type="transmembrane region" description="Helical" evidence="1">
    <location>
        <begin position="93"/>
        <end position="111"/>
    </location>
</feature>
<dbReference type="PANTHER" id="PTHR42241">
    <property type="entry name" value="HYPOTHETICAL MEMBRANE PROTEIN, CONSERVED, DUF998 FAMILY"/>
    <property type="match status" value="1"/>
</dbReference>
<evidence type="ECO:0000256" key="1">
    <source>
        <dbReference type="SAM" id="Phobius"/>
    </source>
</evidence>
<keyword evidence="1" id="KW-0472">Membrane</keyword>
<evidence type="ECO:0000313" key="2">
    <source>
        <dbReference type="EMBL" id="SFP03864.1"/>
    </source>
</evidence>
<protein>
    <submittedName>
        <fullName evidence="2">Hypothetical membrane protein</fullName>
    </submittedName>
</protein>
<feature type="transmembrane region" description="Helical" evidence="1">
    <location>
        <begin position="21"/>
        <end position="39"/>
    </location>
</feature>
<dbReference type="EMBL" id="FOXI01000001">
    <property type="protein sequence ID" value="SFP03864.1"/>
    <property type="molecule type" value="Genomic_DNA"/>
</dbReference>
<name>A0A1I5M2N2_9EURY</name>
<feature type="transmembrane region" description="Helical" evidence="1">
    <location>
        <begin position="59"/>
        <end position="81"/>
    </location>
</feature>
<feature type="transmembrane region" description="Helical" evidence="1">
    <location>
        <begin position="170"/>
        <end position="188"/>
    </location>
</feature>
<dbReference type="OrthoDB" id="103507at2157"/>
<gene>
    <name evidence="2" type="ORF">SAMN05216277_10175</name>
</gene>
<dbReference type="RefSeq" id="WP_074874469.1">
    <property type="nucleotide sequence ID" value="NZ_FOXI01000001.1"/>
</dbReference>
<feature type="transmembrane region" description="Helical" evidence="1">
    <location>
        <begin position="146"/>
        <end position="164"/>
    </location>
</feature>
<reference evidence="3" key="1">
    <citation type="submission" date="2016-10" db="EMBL/GenBank/DDBJ databases">
        <authorList>
            <person name="Varghese N."/>
            <person name="Submissions S."/>
        </authorList>
    </citation>
    <scope>NUCLEOTIDE SEQUENCE [LARGE SCALE GENOMIC DNA]</scope>
    <source>
        <strain evidence="3">CGMCC 1.10329</strain>
    </source>
</reference>
<proteinExistence type="predicted"/>
<organism evidence="2 3">
    <name type="scientific">Halolamina pelagica</name>
    <dbReference type="NCBI Taxonomy" id="699431"/>
    <lineage>
        <taxon>Archaea</taxon>
        <taxon>Methanobacteriati</taxon>
        <taxon>Methanobacteriota</taxon>
        <taxon>Stenosarchaea group</taxon>
        <taxon>Halobacteria</taxon>
        <taxon>Halobacteriales</taxon>
        <taxon>Haloferacaceae</taxon>
    </lineage>
</organism>
<keyword evidence="1" id="KW-0812">Transmembrane</keyword>
<dbReference type="AlphaFoldDB" id="A0A1I5M2N2"/>
<dbReference type="Pfam" id="PF06197">
    <property type="entry name" value="DUF998"/>
    <property type="match status" value="1"/>
</dbReference>
<accession>A0A1I5M2N2</accession>
<keyword evidence="3" id="KW-1185">Reference proteome</keyword>